<feature type="compositionally biased region" description="Polar residues" evidence="2">
    <location>
        <begin position="456"/>
        <end position="466"/>
    </location>
</feature>
<gene>
    <name evidence="3" type="ORF">CC84DRAFT_1185128</name>
</gene>
<dbReference type="OrthoDB" id="185373at2759"/>
<dbReference type="CDD" id="cd16653">
    <property type="entry name" value="RING-like_Rtf2"/>
    <property type="match status" value="1"/>
</dbReference>
<dbReference type="GeneID" id="28764273"/>
<dbReference type="PANTHER" id="PTHR12775">
    <property type="entry name" value="PROTEIN C20ORF43 HOMOLOG"/>
    <property type="match status" value="1"/>
</dbReference>
<evidence type="ECO:0000313" key="3">
    <source>
        <dbReference type="EMBL" id="OAG08191.1"/>
    </source>
</evidence>
<dbReference type="InParanoid" id="A0A177CLS1"/>
<dbReference type="PANTHER" id="PTHR12775:SF0">
    <property type="entry name" value="REPLICATION TERMINATION FACTOR 2"/>
    <property type="match status" value="1"/>
</dbReference>
<proteinExistence type="inferred from homology"/>
<dbReference type="STRING" id="1460663.A0A177CLS1"/>
<dbReference type="EMBL" id="KV441550">
    <property type="protein sequence ID" value="OAG08191.1"/>
    <property type="molecule type" value="Genomic_DNA"/>
</dbReference>
<protein>
    <submittedName>
        <fullName evidence="3">DUF602-domain-containing protein</fullName>
    </submittedName>
</protein>
<dbReference type="GO" id="GO:0006274">
    <property type="term" value="P:DNA replication termination"/>
    <property type="evidence" value="ECO:0007669"/>
    <property type="project" value="TreeGrafter"/>
</dbReference>
<dbReference type="AlphaFoldDB" id="A0A177CLS1"/>
<dbReference type="Proteomes" id="UP000077069">
    <property type="component" value="Unassembled WGS sequence"/>
</dbReference>
<feature type="compositionally biased region" description="Polar residues" evidence="2">
    <location>
        <begin position="742"/>
        <end position="754"/>
    </location>
</feature>
<dbReference type="RefSeq" id="XP_018038556.1">
    <property type="nucleotide sequence ID" value="XM_018180787.1"/>
</dbReference>
<evidence type="ECO:0000256" key="1">
    <source>
        <dbReference type="ARBA" id="ARBA00009885"/>
    </source>
</evidence>
<name>A0A177CLS1_9PLEO</name>
<feature type="compositionally biased region" description="Basic and acidic residues" evidence="2">
    <location>
        <begin position="421"/>
        <end position="437"/>
    </location>
</feature>
<comment type="similarity">
    <text evidence="1">Belongs to the rtf2 family.</text>
</comment>
<keyword evidence="4" id="KW-1185">Reference proteome</keyword>
<feature type="compositionally biased region" description="Basic and acidic residues" evidence="2">
    <location>
        <begin position="693"/>
        <end position="711"/>
    </location>
</feature>
<dbReference type="GO" id="GO:0005634">
    <property type="term" value="C:nucleus"/>
    <property type="evidence" value="ECO:0007669"/>
    <property type="project" value="TreeGrafter"/>
</dbReference>
<dbReference type="InterPro" id="IPR027799">
    <property type="entry name" value="Rtf2_RING-finger"/>
</dbReference>
<feature type="region of interest" description="Disordered" evidence="2">
    <location>
        <begin position="405"/>
        <end position="470"/>
    </location>
</feature>
<feature type="compositionally biased region" description="Basic residues" evidence="2">
    <location>
        <begin position="668"/>
        <end position="680"/>
    </location>
</feature>
<organism evidence="3 4">
    <name type="scientific">Paraphaeosphaeria sporulosa</name>
    <dbReference type="NCBI Taxonomy" id="1460663"/>
    <lineage>
        <taxon>Eukaryota</taxon>
        <taxon>Fungi</taxon>
        <taxon>Dikarya</taxon>
        <taxon>Ascomycota</taxon>
        <taxon>Pezizomycotina</taxon>
        <taxon>Dothideomycetes</taxon>
        <taxon>Pleosporomycetidae</taxon>
        <taxon>Pleosporales</taxon>
        <taxon>Massarineae</taxon>
        <taxon>Didymosphaeriaceae</taxon>
        <taxon>Paraphaeosphaeria</taxon>
    </lineage>
</organism>
<feature type="compositionally biased region" description="Basic and acidic residues" evidence="2">
    <location>
        <begin position="726"/>
        <end position="735"/>
    </location>
</feature>
<evidence type="ECO:0000256" key="2">
    <source>
        <dbReference type="SAM" id="MobiDB-lite"/>
    </source>
</evidence>
<feature type="region of interest" description="Disordered" evidence="2">
    <location>
        <begin position="664"/>
        <end position="775"/>
    </location>
</feature>
<dbReference type="Pfam" id="PF04641">
    <property type="entry name" value="Rtf2"/>
    <property type="match status" value="1"/>
</dbReference>
<dbReference type="InterPro" id="IPR006735">
    <property type="entry name" value="Rtf2"/>
</dbReference>
<evidence type="ECO:0000313" key="4">
    <source>
        <dbReference type="Proteomes" id="UP000077069"/>
    </source>
</evidence>
<accession>A0A177CLS1</accession>
<sequence>MDALWGFAAKIPESGPGAADARTFTIILNAVRQNLLVDAPLGEGENELAHRRERGVVEGRRIWEDVVGRWRNADLIVEEELVCAMGRLLLVGSRPRDWDDVLSLVEQTMDIPRLVPRLGSIEREALPRIRAPNTLPEFKPENEDEDSKRGGEFLALTVDGKKSRPLTYATPSNETLSMVLEACQKIVAPKAAEEYWEMLTDPGTYAIVPDNNNLHQRLRLLRQNRASTAVVRMLQDKSFANKLHLKPGTFRIAMSTCVRDKNNHNSLKNATQILQLMMDTLPDADPKTIQKYAELAVDFPLAKGEDLVEALTYLQPVANSIKVQLNVGTEKTYRGRSSADIKPLSEEARQDAVAALRKIYAVFDKLILSNLISEEQKAPFKAERARMSALINRLAFRASVKRVSLKSGPSASEEAQGETDDSAKVEVATEERREKLGFSRPSNNWRTHHNHPASPLTRSPPKSLTMGNDGGSIPKRRELVKEAARAPTAAQIKEARAESQDHAWNHCPLSSKPLAAPVVSDSLGTLYNKDSVLEFLLAEEGSAEKVEGEKVLAGRVKGLKDVVEVKFEVDVEAEGEKDKASGAGRREKWVCPVTRVEMGPGAKAVYVVPCGHAFAGSVVREVEEKICVQCNEAYAENDVIPILPTVPADIARLTLRARTLKEKGLTHALKKAPGSKKRKKTADASSADAKASTSEEDKKSAAKPEKKERQADNGIKNASTAYLTKRVLEEQEERNKRRKLGQNDNVKSLFSKGNQKADLANSKDYMTRGFSIGGK</sequence>
<reference evidence="3 4" key="1">
    <citation type="submission" date="2016-05" db="EMBL/GenBank/DDBJ databases">
        <title>Comparative analysis of secretome profiles of manganese(II)-oxidizing ascomycete fungi.</title>
        <authorList>
            <consortium name="DOE Joint Genome Institute"/>
            <person name="Zeiner C.A."/>
            <person name="Purvine S.O."/>
            <person name="Zink E.M."/>
            <person name="Wu S."/>
            <person name="Pasa-Tolic L."/>
            <person name="Chaput D.L."/>
            <person name="Haridas S."/>
            <person name="Grigoriev I.V."/>
            <person name="Santelli C.M."/>
            <person name="Hansel C.M."/>
        </authorList>
    </citation>
    <scope>NUCLEOTIDE SEQUENCE [LARGE SCALE GENOMIC DNA]</scope>
    <source>
        <strain evidence="3 4">AP3s5-JAC2a</strain>
    </source>
</reference>
<feature type="compositionally biased region" description="Low complexity" evidence="2">
    <location>
        <begin position="683"/>
        <end position="692"/>
    </location>
</feature>